<keyword evidence="2" id="KW-1185">Reference proteome</keyword>
<organism evidence="1 2">
    <name type="scientific">Discina gigas</name>
    <dbReference type="NCBI Taxonomy" id="1032678"/>
    <lineage>
        <taxon>Eukaryota</taxon>
        <taxon>Fungi</taxon>
        <taxon>Dikarya</taxon>
        <taxon>Ascomycota</taxon>
        <taxon>Pezizomycotina</taxon>
        <taxon>Pezizomycetes</taxon>
        <taxon>Pezizales</taxon>
        <taxon>Discinaceae</taxon>
        <taxon>Discina</taxon>
    </lineage>
</organism>
<dbReference type="Proteomes" id="UP001447188">
    <property type="component" value="Unassembled WGS sequence"/>
</dbReference>
<dbReference type="Gene3D" id="3.30.710.10">
    <property type="entry name" value="Potassium Channel Kv1.1, Chain A"/>
    <property type="match status" value="1"/>
</dbReference>
<sequence>MFPDDAPDPEGEPKGKDTRPIVDVCIAPHGDLILKLSTSEKVVRFRVASQVLCLSSPVFSAMLGPSSGFREASELRAHPRGAREPYVVSIVDDSSVEFRVILDVIHLRNSLVPLVTANGEALWCMAVICDKYDFTEAVSVWIGIWAKEWGERVICDPDYGHWLFIAWTFGVADIFTVVSKDIILRGYYGAEGFFVSGGGERLDDLAIPERVMELIHQQRQSAIVEMVDAALFYYNKYLESGISEPVCCHPTTPTYDCDLVILGSITKEYQSRIGLFPRSPNEDHPNYDKFLLMSINEVEQILQSITIRFLGGGHACACGFLSELLTKIACVVTKVEGLKLESFNSRRKLKVISPS</sequence>
<protein>
    <recommendedName>
        <fullName evidence="3">BTB domain-containing protein</fullName>
    </recommendedName>
</protein>
<gene>
    <name evidence="1" type="ORF">Q9L58_006829</name>
</gene>
<comment type="caution">
    <text evidence="1">The sequence shown here is derived from an EMBL/GenBank/DDBJ whole genome shotgun (WGS) entry which is preliminary data.</text>
</comment>
<name>A0ABR3GEL6_9PEZI</name>
<evidence type="ECO:0000313" key="2">
    <source>
        <dbReference type="Proteomes" id="UP001447188"/>
    </source>
</evidence>
<dbReference type="EMBL" id="JBBBZM010000099">
    <property type="protein sequence ID" value="KAL0634291.1"/>
    <property type="molecule type" value="Genomic_DNA"/>
</dbReference>
<proteinExistence type="predicted"/>
<accession>A0ABR3GEL6</accession>
<reference evidence="1 2" key="1">
    <citation type="submission" date="2024-02" db="EMBL/GenBank/DDBJ databases">
        <title>Discinaceae phylogenomics.</title>
        <authorList>
            <person name="Dirks A.C."/>
            <person name="James T.Y."/>
        </authorList>
    </citation>
    <scope>NUCLEOTIDE SEQUENCE [LARGE SCALE GENOMIC DNA]</scope>
    <source>
        <strain evidence="1 2">ACD0624</strain>
    </source>
</reference>
<evidence type="ECO:0000313" key="1">
    <source>
        <dbReference type="EMBL" id="KAL0634291.1"/>
    </source>
</evidence>
<evidence type="ECO:0008006" key="3">
    <source>
        <dbReference type="Google" id="ProtNLM"/>
    </source>
</evidence>
<dbReference type="InterPro" id="IPR011333">
    <property type="entry name" value="SKP1/BTB/POZ_sf"/>
</dbReference>